<dbReference type="InterPro" id="IPR008991">
    <property type="entry name" value="Translation_prot_SH3-like_sf"/>
</dbReference>
<proteinExistence type="inferred from homology"/>
<comment type="similarity">
    <text evidence="1">Belongs to the bacterial ribosomal protein bL19 family.</text>
</comment>
<evidence type="ECO:0000256" key="1">
    <source>
        <dbReference type="ARBA" id="ARBA00005781"/>
    </source>
</evidence>
<organism evidence="5 6">
    <name type="scientific">Lotharella oceanica</name>
    <dbReference type="NCBI Taxonomy" id="641309"/>
    <lineage>
        <taxon>Eukaryota</taxon>
        <taxon>Sar</taxon>
        <taxon>Rhizaria</taxon>
        <taxon>Cercozoa</taxon>
        <taxon>Chlorarachniophyceae</taxon>
        <taxon>Lotharella</taxon>
    </lineage>
</organism>
<dbReference type="PIRSF" id="PIRSF002191">
    <property type="entry name" value="Ribosomal_L19"/>
    <property type="match status" value="1"/>
</dbReference>
<evidence type="ECO:0000256" key="3">
    <source>
        <dbReference type="ARBA" id="ARBA00023274"/>
    </source>
</evidence>
<dbReference type="Pfam" id="PF01245">
    <property type="entry name" value="Ribosomal_L19"/>
    <property type="match status" value="1"/>
</dbReference>
<gene>
    <name evidence="5" type="primary">rpl19</name>
    <name evidence="5" type="ORF">M951_p72</name>
</gene>
<dbReference type="PANTHER" id="PTHR15680">
    <property type="entry name" value="RIBOSOMAL PROTEIN L19"/>
    <property type="match status" value="1"/>
</dbReference>
<dbReference type="SUPFAM" id="SSF50104">
    <property type="entry name" value="Translation proteins SH3-like domain"/>
    <property type="match status" value="1"/>
</dbReference>
<geneLocation type="plastid" evidence="5"/>
<dbReference type="GO" id="GO:0003735">
    <property type="term" value="F:structural constituent of ribosome"/>
    <property type="evidence" value="ECO:0007669"/>
    <property type="project" value="InterPro"/>
</dbReference>
<dbReference type="Gene3D" id="2.30.30.790">
    <property type="match status" value="1"/>
</dbReference>
<dbReference type="InterPro" id="IPR001857">
    <property type="entry name" value="Ribosomal_bL19"/>
</dbReference>
<dbReference type="PRINTS" id="PR00061">
    <property type="entry name" value="RIBOSOMALL19"/>
</dbReference>
<protein>
    <recommendedName>
        <fullName evidence="4">50S ribosomal protein L19, chloroplastic</fullName>
    </recommendedName>
</protein>
<evidence type="ECO:0000256" key="2">
    <source>
        <dbReference type="ARBA" id="ARBA00022980"/>
    </source>
</evidence>
<dbReference type="PANTHER" id="PTHR15680:SF9">
    <property type="entry name" value="LARGE RIBOSOMAL SUBUNIT PROTEIN BL19M"/>
    <property type="match status" value="1"/>
</dbReference>
<reference evidence="5 6" key="1">
    <citation type="journal article" date="2014" name="BMC Genomics">
        <title>Nucleomorph and plastid genome sequences of the chlorarachniophyte Lotharella oceanica: convergent reductive evolution and frequent recombination in nucleomorph-bearing algae.</title>
        <authorList>
            <person name="Tanifuji G."/>
            <person name="Onodera N.T."/>
            <person name="Brown M.W."/>
            <person name="Curtis B.A."/>
            <person name="Roger A.J."/>
            <person name="Ka-Shu Wong G."/>
            <person name="Melkonian M."/>
            <person name="Archibald J.M."/>
        </authorList>
    </citation>
    <scope>NUCLEOTIDE SEQUENCE [LARGE SCALE GENOMIC DNA]</scope>
    <source>
        <strain evidence="5 6">CCMP622</strain>
    </source>
</reference>
<evidence type="ECO:0000313" key="5">
    <source>
        <dbReference type="EMBL" id="AGY61437.1"/>
    </source>
</evidence>
<dbReference type="InterPro" id="IPR018257">
    <property type="entry name" value="Ribosomal_bL19_CS"/>
</dbReference>
<evidence type="ECO:0000256" key="4">
    <source>
        <dbReference type="ARBA" id="ARBA00035376"/>
    </source>
</evidence>
<keyword evidence="3" id="KW-0687">Ribonucleoprotein</keyword>
<dbReference type="PROSITE" id="PS01015">
    <property type="entry name" value="RIBOSOMAL_L19"/>
    <property type="match status" value="1"/>
</dbReference>
<dbReference type="EMBL" id="KF438023">
    <property type="protein sequence ID" value="AGY61437.1"/>
    <property type="molecule type" value="Genomic_DNA"/>
</dbReference>
<sequence>MGIANKVLLNFKKKQELNKDVPHVGDLIQVKVLIKEGNKERLQQYEGTVIAIKKGELITVRRVFQGIGIEYNFSLFAPHIASLIIKRHSKVRRSKLYYLRDRIGKKAQLKNKFILLKT</sequence>
<keyword evidence="2 5" id="KW-0689">Ribosomal protein</keyword>
<dbReference type="NCBIfam" id="TIGR01024">
    <property type="entry name" value="rplS_bact"/>
    <property type="match status" value="1"/>
</dbReference>
<name>A0A059SNV8_9EUKA</name>
<keyword evidence="5" id="KW-0934">Plastid</keyword>
<accession>A0A059SNV8</accession>
<evidence type="ECO:0000313" key="6">
    <source>
        <dbReference type="Proteomes" id="UP000243670"/>
    </source>
</evidence>
<dbReference type="Proteomes" id="UP000243670">
    <property type="component" value="Plastid Pltd"/>
</dbReference>
<dbReference type="GO" id="GO:0022625">
    <property type="term" value="C:cytosolic large ribosomal subunit"/>
    <property type="evidence" value="ECO:0007669"/>
    <property type="project" value="TreeGrafter"/>
</dbReference>
<dbReference type="InterPro" id="IPR038657">
    <property type="entry name" value="Ribosomal_bL19_sf"/>
</dbReference>
<dbReference type="GO" id="GO:0006412">
    <property type="term" value="P:translation"/>
    <property type="evidence" value="ECO:0007669"/>
    <property type="project" value="InterPro"/>
</dbReference>
<dbReference type="AlphaFoldDB" id="A0A059SNV8"/>